<accession>A0A372KLI7</accession>
<dbReference type="AlphaFoldDB" id="A0A372KLI7"/>
<dbReference type="Pfam" id="PF13545">
    <property type="entry name" value="HTH_Crp_2"/>
    <property type="match status" value="1"/>
</dbReference>
<dbReference type="KEGG" id="schj:DDV21_008070"/>
<dbReference type="Proteomes" id="UP000246115">
    <property type="component" value="Chromosome"/>
</dbReference>
<reference evidence="7 9" key="2">
    <citation type="submission" date="2018-08" db="EMBL/GenBank/DDBJ databases">
        <title>Draft genome of Streptococcus sp. nov. Z1.</title>
        <authorList>
            <person name="Tian Z."/>
        </authorList>
    </citation>
    <scope>NUCLEOTIDE SEQUENCE [LARGE SCALE GENOMIC DNA]</scope>
    <source>
        <strain evidence="7">Z1</strain>
        <strain evidence="9">Z1(2018)</strain>
    </source>
</reference>
<dbReference type="EMBL" id="QVQZ01000011">
    <property type="protein sequence ID" value="RFU53145.1"/>
    <property type="molecule type" value="Genomic_DNA"/>
</dbReference>
<keyword evidence="1" id="KW-0805">Transcription regulation</keyword>
<dbReference type="GO" id="GO:0006355">
    <property type="term" value="P:regulation of DNA-templated transcription"/>
    <property type="evidence" value="ECO:0007669"/>
    <property type="project" value="InterPro"/>
</dbReference>
<evidence type="ECO:0000256" key="3">
    <source>
        <dbReference type="ARBA" id="ARBA00023163"/>
    </source>
</evidence>
<sequence length="214" mass="24272">MDLEFFKSWGEVATIPKGGLITRIGPQETISSIYLLEEGIASLVSVTEKGEQQTHQYFTEPSFLTIVPFLTRARLGFENGREVAVVAKTACKVWKIPSDLFLQKKDDPAVLTAMLDAVLQDYIFAMNKQEDNNTGSTLVHLCRFINEYAQKKGQYRRLNKVFTYAEIASFLKVHEVSVARLIKDLKEAGIIEKRGHGIMIRDEKKLEDWANSQV</sequence>
<dbReference type="RefSeq" id="WP_116878222.1">
    <property type="nucleotide sequence ID" value="NZ_CP031733.1"/>
</dbReference>
<gene>
    <name evidence="5" type="ORF">DDV21_008070</name>
    <name evidence="6" type="ORF">DDV22_04330</name>
    <name evidence="7" type="ORF">DDV23_06075</name>
</gene>
<reference evidence="8" key="3">
    <citation type="submission" date="2018-08" db="EMBL/GenBank/DDBJ databases">
        <title>Streptococcus chenjunshii sp. nov., isolated from stools sample of the Tibetan antelope in the Qinghai-Tibet plateau, China.</title>
        <authorList>
            <person name="Tian Z."/>
        </authorList>
    </citation>
    <scope>NUCLEOTIDE SEQUENCE [LARGE SCALE GENOMIC DNA]</scope>
    <source>
        <strain evidence="8">Z15</strain>
    </source>
</reference>
<proteinExistence type="predicted"/>
<feature type="domain" description="Cyclic nucleotide-binding" evidence="4">
    <location>
        <begin position="31"/>
        <end position="103"/>
    </location>
</feature>
<dbReference type="InterPro" id="IPR018490">
    <property type="entry name" value="cNMP-bd_dom_sf"/>
</dbReference>
<dbReference type="OrthoDB" id="663011at2"/>
<evidence type="ECO:0000313" key="7">
    <source>
        <dbReference type="EMBL" id="RFU53145.1"/>
    </source>
</evidence>
<reference evidence="6 10" key="1">
    <citation type="submission" date="2018-08" db="EMBL/GenBank/DDBJ databases">
        <title>Draft genome of Streptococcus sp .nov. Z2.</title>
        <authorList>
            <person name="Tian Z."/>
        </authorList>
    </citation>
    <scope>NUCLEOTIDE SEQUENCE [LARGE SCALE GENOMIC DNA]</scope>
    <source>
        <strain evidence="6 10">Z2</strain>
    </source>
</reference>
<evidence type="ECO:0000313" key="8">
    <source>
        <dbReference type="Proteomes" id="UP000246115"/>
    </source>
</evidence>
<accession>A0A346NDE9</accession>
<evidence type="ECO:0000259" key="4">
    <source>
        <dbReference type="PROSITE" id="PS50042"/>
    </source>
</evidence>
<dbReference type="PROSITE" id="PS50042">
    <property type="entry name" value="CNMP_BINDING_3"/>
    <property type="match status" value="1"/>
</dbReference>
<keyword evidence="10" id="KW-1185">Reference proteome</keyword>
<dbReference type="CDD" id="cd00038">
    <property type="entry name" value="CAP_ED"/>
    <property type="match status" value="1"/>
</dbReference>
<dbReference type="Proteomes" id="UP000262901">
    <property type="component" value="Unassembled WGS sequence"/>
</dbReference>
<evidence type="ECO:0000256" key="1">
    <source>
        <dbReference type="ARBA" id="ARBA00023015"/>
    </source>
</evidence>
<dbReference type="Pfam" id="PF00027">
    <property type="entry name" value="cNMP_binding"/>
    <property type="match status" value="1"/>
</dbReference>
<dbReference type="Proteomes" id="UP000264056">
    <property type="component" value="Unassembled WGS sequence"/>
</dbReference>
<dbReference type="SUPFAM" id="SSF51206">
    <property type="entry name" value="cAMP-binding domain-like"/>
    <property type="match status" value="1"/>
</dbReference>
<reference evidence="5" key="4">
    <citation type="journal article" date="2019" name="Int. J. Syst. Evol. Microbiol.">
        <title>Streptococcus chenjunshii sp. nov. isolated from feces of Tibetan antelopes.</title>
        <authorList>
            <person name="Tian Z."/>
            <person name="Lu S."/>
            <person name="Jin D."/>
            <person name="Yang J."/>
            <person name="Pu J."/>
            <person name="Lai X.H."/>
            <person name="Bai X.N."/>
            <person name="Wu X.M."/>
            <person name="Li J."/>
            <person name="Wang S."/>
            <person name="Xu J."/>
        </authorList>
    </citation>
    <scope>NUCLEOTIDE SEQUENCE</scope>
    <source>
        <strain evidence="5">Z15</strain>
    </source>
</reference>
<keyword evidence="2" id="KW-0238">DNA-binding</keyword>
<dbReference type="InterPro" id="IPR012318">
    <property type="entry name" value="HTH_CRP"/>
</dbReference>
<organism evidence="7 9">
    <name type="scientific">Streptococcus chenjunshii</name>
    <dbReference type="NCBI Taxonomy" id="2173853"/>
    <lineage>
        <taxon>Bacteria</taxon>
        <taxon>Bacillati</taxon>
        <taxon>Bacillota</taxon>
        <taxon>Bacilli</taxon>
        <taxon>Lactobacillales</taxon>
        <taxon>Streptococcaceae</taxon>
        <taxon>Streptococcus</taxon>
    </lineage>
</organism>
<evidence type="ECO:0000313" key="6">
    <source>
        <dbReference type="EMBL" id="RFU51240.1"/>
    </source>
</evidence>
<dbReference type="InterPro" id="IPR014710">
    <property type="entry name" value="RmlC-like_jellyroll"/>
</dbReference>
<dbReference type="InterPro" id="IPR000595">
    <property type="entry name" value="cNMP-bd_dom"/>
</dbReference>
<dbReference type="SUPFAM" id="SSF46785">
    <property type="entry name" value="Winged helix' DNA-binding domain"/>
    <property type="match status" value="1"/>
</dbReference>
<dbReference type="EMBL" id="CP031733">
    <property type="protein sequence ID" value="AXQ79044.1"/>
    <property type="molecule type" value="Genomic_DNA"/>
</dbReference>
<dbReference type="Gene3D" id="2.60.120.10">
    <property type="entry name" value="Jelly Rolls"/>
    <property type="match status" value="1"/>
</dbReference>
<evidence type="ECO:0000256" key="2">
    <source>
        <dbReference type="ARBA" id="ARBA00023125"/>
    </source>
</evidence>
<keyword evidence="3" id="KW-0804">Transcription</keyword>
<dbReference type="InterPro" id="IPR036390">
    <property type="entry name" value="WH_DNA-bd_sf"/>
</dbReference>
<evidence type="ECO:0000313" key="9">
    <source>
        <dbReference type="Proteomes" id="UP000262901"/>
    </source>
</evidence>
<dbReference type="GO" id="GO:0003677">
    <property type="term" value="F:DNA binding"/>
    <property type="evidence" value="ECO:0007669"/>
    <property type="project" value="UniProtKB-KW"/>
</dbReference>
<protein>
    <submittedName>
        <fullName evidence="7">Crp/Fnr family transcriptional regulator</fullName>
    </submittedName>
</protein>
<evidence type="ECO:0000313" key="10">
    <source>
        <dbReference type="Proteomes" id="UP000264056"/>
    </source>
</evidence>
<name>A0A372KLI7_9STRE</name>
<evidence type="ECO:0000313" key="5">
    <source>
        <dbReference type="EMBL" id="AXQ79044.1"/>
    </source>
</evidence>
<dbReference type="EMBL" id="QVQY01000008">
    <property type="protein sequence ID" value="RFU51240.1"/>
    <property type="molecule type" value="Genomic_DNA"/>
</dbReference>